<protein>
    <recommendedName>
        <fullName evidence="2 6">D-ribose pyranase</fullName>
        <ecNumber evidence="2 6">5.4.99.62</ecNumber>
    </recommendedName>
</protein>
<evidence type="ECO:0000256" key="5">
    <source>
        <dbReference type="ARBA" id="ARBA00023277"/>
    </source>
</evidence>
<dbReference type="Proteomes" id="UP000092661">
    <property type="component" value="Chromosome"/>
</dbReference>
<dbReference type="KEGG" id="pana:BBH88_05975"/>
<accession>A0A1C7DEH1</accession>
<keyword evidence="10" id="KW-1185">Reference proteome</keyword>
<organism evidence="8 9">
    <name type="scientific">Planococcus antarcticus DSM 14505</name>
    <dbReference type="NCBI Taxonomy" id="1185653"/>
    <lineage>
        <taxon>Bacteria</taxon>
        <taxon>Bacillati</taxon>
        <taxon>Bacillota</taxon>
        <taxon>Bacilli</taxon>
        <taxon>Bacillales</taxon>
        <taxon>Caryophanaceae</taxon>
        <taxon>Planococcus</taxon>
    </lineage>
</organism>
<comment type="function">
    <text evidence="6">Catalyzes the interconversion of beta-pyran and beta-furan forms of D-ribose.</text>
</comment>
<evidence type="ECO:0000313" key="7">
    <source>
        <dbReference type="EMBL" id="ANU09876.1"/>
    </source>
</evidence>
<dbReference type="InterPro" id="IPR023064">
    <property type="entry name" value="D-ribose_pyranase"/>
</dbReference>
<dbReference type="GO" id="GO:0019303">
    <property type="term" value="P:D-ribose catabolic process"/>
    <property type="evidence" value="ECO:0007669"/>
    <property type="project" value="UniProtKB-UniRule"/>
</dbReference>
<dbReference type="GO" id="GO:0048029">
    <property type="term" value="F:monosaccharide binding"/>
    <property type="evidence" value="ECO:0007669"/>
    <property type="project" value="InterPro"/>
</dbReference>
<proteinExistence type="inferred from homology"/>
<feature type="binding site" evidence="6">
    <location>
        <position position="95"/>
    </location>
    <ligand>
        <name>substrate</name>
    </ligand>
</feature>
<dbReference type="Gene3D" id="3.40.1650.10">
    <property type="entry name" value="RbsD-like domain"/>
    <property type="match status" value="1"/>
</dbReference>
<comment type="subcellular location">
    <subcellularLocation>
        <location evidence="6">Cytoplasm</location>
    </subcellularLocation>
</comment>
<reference evidence="7" key="3">
    <citation type="submission" date="2016-10" db="EMBL/GenBank/DDBJ databases">
        <authorList>
            <person name="See-Too W.S."/>
        </authorList>
    </citation>
    <scope>NUCLEOTIDE SEQUENCE</scope>
    <source>
        <strain evidence="7">DSM 14505</strain>
    </source>
</reference>
<dbReference type="OrthoDB" id="9805009at2"/>
<dbReference type="eggNOG" id="COG1869">
    <property type="taxonomic scope" value="Bacteria"/>
</dbReference>
<dbReference type="EC" id="5.4.99.62" evidence="2 6"/>
<dbReference type="GO" id="GO:0016872">
    <property type="term" value="F:intramolecular lyase activity"/>
    <property type="evidence" value="ECO:0007669"/>
    <property type="project" value="UniProtKB-UniRule"/>
</dbReference>
<keyword evidence="4 6" id="KW-0413">Isomerase</keyword>
<dbReference type="GO" id="GO:0005829">
    <property type="term" value="C:cytosol"/>
    <property type="evidence" value="ECO:0007669"/>
    <property type="project" value="TreeGrafter"/>
</dbReference>
<comment type="similarity">
    <text evidence="6">Belongs to the RbsD / FucU family. RbsD subfamily.</text>
</comment>
<dbReference type="EMBL" id="AJYB01000014">
    <property type="protein sequence ID" value="EIM07513.1"/>
    <property type="molecule type" value="Genomic_DNA"/>
</dbReference>
<evidence type="ECO:0000313" key="9">
    <source>
        <dbReference type="Proteomes" id="UP000004725"/>
    </source>
</evidence>
<dbReference type="PANTHER" id="PTHR37831:SF1">
    <property type="entry name" value="D-RIBOSE PYRANASE"/>
    <property type="match status" value="1"/>
</dbReference>
<evidence type="ECO:0000256" key="6">
    <source>
        <dbReference type="HAMAP-Rule" id="MF_01661"/>
    </source>
</evidence>
<dbReference type="InterPro" id="IPR007721">
    <property type="entry name" value="RbsD_FucU"/>
</dbReference>
<feature type="active site" description="Proton donor" evidence="6">
    <location>
        <position position="20"/>
    </location>
</feature>
<gene>
    <name evidence="6" type="primary">rbsD</name>
    <name evidence="8" type="ORF">A1A1_04867</name>
    <name evidence="7" type="ORF">BBH88_05975</name>
</gene>
<dbReference type="Proteomes" id="UP000004725">
    <property type="component" value="Unassembled WGS sequence"/>
</dbReference>
<dbReference type="Pfam" id="PF05025">
    <property type="entry name" value="RbsD_FucU"/>
    <property type="match status" value="1"/>
</dbReference>
<dbReference type="HAMAP" id="MF_01661">
    <property type="entry name" value="D_rib_pyranase"/>
    <property type="match status" value="1"/>
</dbReference>
<comment type="subunit">
    <text evidence="6">Homodecamer.</text>
</comment>
<dbReference type="AlphaFoldDB" id="A0A1C7DEH1"/>
<evidence type="ECO:0000313" key="10">
    <source>
        <dbReference type="Proteomes" id="UP000092661"/>
    </source>
</evidence>
<dbReference type="NCBIfam" id="NF008761">
    <property type="entry name" value="PRK11797.1"/>
    <property type="match status" value="1"/>
</dbReference>
<dbReference type="GO" id="GO:0062193">
    <property type="term" value="F:D-ribose pyranase activity"/>
    <property type="evidence" value="ECO:0007669"/>
    <property type="project" value="UniProtKB-EC"/>
</dbReference>
<reference evidence="10" key="2">
    <citation type="submission" date="2016-07" db="EMBL/GenBank/DDBJ databases">
        <authorList>
            <person name="See-Too W.S."/>
        </authorList>
    </citation>
    <scope>NUCLEOTIDE SEQUENCE [LARGE SCALE GENOMIC DNA]</scope>
    <source>
        <strain evidence="10">DSM 14505</strain>
    </source>
</reference>
<evidence type="ECO:0000313" key="8">
    <source>
        <dbReference type="EMBL" id="EIM07513.1"/>
    </source>
</evidence>
<evidence type="ECO:0000256" key="2">
    <source>
        <dbReference type="ARBA" id="ARBA00012862"/>
    </source>
</evidence>
<dbReference type="SUPFAM" id="SSF102546">
    <property type="entry name" value="RbsD-like"/>
    <property type="match status" value="1"/>
</dbReference>
<keyword evidence="5 6" id="KW-0119">Carbohydrate metabolism</keyword>
<feature type="binding site" evidence="6">
    <location>
        <position position="28"/>
    </location>
    <ligand>
        <name>substrate</name>
    </ligand>
</feature>
<feature type="binding site" evidence="6">
    <location>
        <begin position="117"/>
        <end position="119"/>
    </location>
    <ligand>
        <name>substrate</name>
    </ligand>
</feature>
<evidence type="ECO:0000256" key="3">
    <source>
        <dbReference type="ARBA" id="ARBA00022490"/>
    </source>
</evidence>
<dbReference type="PANTHER" id="PTHR37831">
    <property type="entry name" value="D-RIBOSE PYRANASE"/>
    <property type="match status" value="1"/>
</dbReference>
<comment type="catalytic activity">
    <reaction evidence="1 6">
        <text>beta-D-ribopyranose = beta-D-ribofuranose</text>
        <dbReference type="Rhea" id="RHEA:25432"/>
        <dbReference type="ChEBI" id="CHEBI:27476"/>
        <dbReference type="ChEBI" id="CHEBI:47002"/>
        <dbReference type="EC" id="5.4.99.62"/>
    </reaction>
</comment>
<sequence>MKKNGIINRDIAAALALFGHTDLLVVGDCGLPIPKGVLCIDLSYKIGEPAFLTILDAVLADFEAEAAFIAREITAGNPRVEKEIIKQTKVDYITHEELKDLSKQAELIIRTGEATPYANIVLRSGVIF</sequence>
<reference evidence="8 9" key="1">
    <citation type="journal article" date="2012" name="J. Bacteriol.">
        <title>Genome Sequence of the Antarctic Psychrophile Bacterium Planococcus antarcticus DSM 14505.</title>
        <authorList>
            <person name="Margolles A."/>
            <person name="Gueimonde M."/>
            <person name="Sanchez B."/>
        </authorList>
    </citation>
    <scope>NUCLEOTIDE SEQUENCE [LARGE SCALE GENOMIC DNA]</scope>
    <source>
        <strain evidence="8 9">DSM 14505</strain>
    </source>
</reference>
<name>A0A1C7DEH1_9BACL</name>
<comment type="pathway">
    <text evidence="6">Carbohydrate metabolism; D-ribose degradation; D-ribose 5-phosphate from beta-D-ribopyranose: step 1/2.</text>
</comment>
<evidence type="ECO:0000256" key="1">
    <source>
        <dbReference type="ARBA" id="ARBA00000223"/>
    </source>
</evidence>
<dbReference type="RefSeq" id="WP_006828981.1">
    <property type="nucleotide sequence ID" value="NZ_AJYB01000014.1"/>
</dbReference>
<dbReference type="InterPro" id="IPR023750">
    <property type="entry name" value="RbsD-like_sf"/>
</dbReference>
<dbReference type="EMBL" id="CP016534">
    <property type="protein sequence ID" value="ANU09876.1"/>
    <property type="molecule type" value="Genomic_DNA"/>
</dbReference>
<evidence type="ECO:0000256" key="4">
    <source>
        <dbReference type="ARBA" id="ARBA00023235"/>
    </source>
</evidence>
<keyword evidence="3 6" id="KW-0963">Cytoplasm</keyword>